<comment type="similarity">
    <text evidence="9">Belongs to the TrpF family.</text>
</comment>
<evidence type="ECO:0000256" key="4">
    <source>
        <dbReference type="ARBA" id="ARBA00022272"/>
    </source>
</evidence>
<evidence type="ECO:0000256" key="2">
    <source>
        <dbReference type="ARBA" id="ARBA00004664"/>
    </source>
</evidence>
<evidence type="ECO:0000256" key="1">
    <source>
        <dbReference type="ARBA" id="ARBA00001164"/>
    </source>
</evidence>
<dbReference type="InterPro" id="IPR044643">
    <property type="entry name" value="TrpF_fam"/>
</dbReference>
<evidence type="ECO:0000256" key="9">
    <source>
        <dbReference type="HAMAP-Rule" id="MF_00135"/>
    </source>
</evidence>
<sequence length="211" mass="23993">MNGLKLKVCGMRLAANIAAVAALKPDYLGFIFYEKSPRLISDVSAELIKYIPSEIKTVGVFVDEDLVLVKKKINLYQLKSVQLHGTELPEYCMDLKSEFSDLEVIKAFGIDEDFDFSLLSTYKDAVDYFLFDTKTKAHGGSGKTFDWKILEKYTLNKPYFLSGGIDLEHAPAIKEINDERLYALDINSRFETEPGVKDAEKIKRFIRKIGR</sequence>
<dbReference type="AlphaFoldDB" id="A0A369Q094"/>
<dbReference type="PANTHER" id="PTHR42894">
    <property type="entry name" value="N-(5'-PHOSPHORIBOSYL)ANTHRANILATE ISOMERASE"/>
    <property type="match status" value="1"/>
</dbReference>
<evidence type="ECO:0000259" key="10">
    <source>
        <dbReference type="Pfam" id="PF00697"/>
    </source>
</evidence>
<dbReference type="GO" id="GO:0000162">
    <property type="term" value="P:L-tryptophan biosynthetic process"/>
    <property type="evidence" value="ECO:0007669"/>
    <property type="project" value="UniProtKB-UniRule"/>
</dbReference>
<dbReference type="InterPro" id="IPR001240">
    <property type="entry name" value="PRAI_dom"/>
</dbReference>
<keyword evidence="6 9" id="KW-0822">Tryptophan biosynthesis</keyword>
<organism evidence="11 12">
    <name type="scientific">Pedobacter chinensis</name>
    <dbReference type="NCBI Taxonomy" id="2282421"/>
    <lineage>
        <taxon>Bacteria</taxon>
        <taxon>Pseudomonadati</taxon>
        <taxon>Bacteroidota</taxon>
        <taxon>Sphingobacteriia</taxon>
        <taxon>Sphingobacteriales</taxon>
        <taxon>Sphingobacteriaceae</taxon>
        <taxon>Pedobacter</taxon>
    </lineage>
</organism>
<dbReference type="UniPathway" id="UPA00035">
    <property type="reaction ID" value="UER00042"/>
</dbReference>
<feature type="domain" description="N-(5'phosphoribosyl) anthranilate isomerase (PRAI)" evidence="10">
    <location>
        <begin position="7"/>
        <end position="207"/>
    </location>
</feature>
<dbReference type="EC" id="5.3.1.24" evidence="3 9"/>
<dbReference type="HAMAP" id="MF_00135">
    <property type="entry name" value="PRAI"/>
    <property type="match status" value="1"/>
</dbReference>
<comment type="caution">
    <text evidence="11">The sequence shown here is derived from an EMBL/GenBank/DDBJ whole genome shotgun (WGS) entry which is preliminary data.</text>
</comment>
<dbReference type="EMBL" id="QPKV01000002">
    <property type="protein sequence ID" value="RDC58164.1"/>
    <property type="molecule type" value="Genomic_DNA"/>
</dbReference>
<evidence type="ECO:0000313" key="12">
    <source>
        <dbReference type="Proteomes" id="UP000253961"/>
    </source>
</evidence>
<protein>
    <recommendedName>
        <fullName evidence="4 9">N-(5'-phosphoribosyl)anthranilate isomerase</fullName>
        <shortName evidence="9">PRAI</shortName>
        <ecNumber evidence="3 9">5.3.1.24</ecNumber>
    </recommendedName>
</protein>
<accession>A0A369Q094</accession>
<dbReference type="Pfam" id="PF00697">
    <property type="entry name" value="PRAI"/>
    <property type="match status" value="1"/>
</dbReference>
<keyword evidence="12" id="KW-1185">Reference proteome</keyword>
<dbReference type="SUPFAM" id="SSF51366">
    <property type="entry name" value="Ribulose-phoshate binding barrel"/>
    <property type="match status" value="1"/>
</dbReference>
<evidence type="ECO:0000256" key="5">
    <source>
        <dbReference type="ARBA" id="ARBA00022605"/>
    </source>
</evidence>
<gene>
    <name evidence="9" type="primary">trpF</name>
    <name evidence="11" type="ORF">DU508_04255</name>
</gene>
<comment type="catalytic activity">
    <reaction evidence="1 9">
        <text>N-(5-phospho-beta-D-ribosyl)anthranilate = 1-(2-carboxyphenylamino)-1-deoxy-D-ribulose 5-phosphate</text>
        <dbReference type="Rhea" id="RHEA:21540"/>
        <dbReference type="ChEBI" id="CHEBI:18277"/>
        <dbReference type="ChEBI" id="CHEBI:58613"/>
        <dbReference type="EC" id="5.3.1.24"/>
    </reaction>
</comment>
<dbReference type="CDD" id="cd00405">
    <property type="entry name" value="PRAI"/>
    <property type="match status" value="1"/>
</dbReference>
<dbReference type="RefSeq" id="WP_115401574.1">
    <property type="nucleotide sequence ID" value="NZ_QPKV01000002.1"/>
</dbReference>
<dbReference type="Proteomes" id="UP000253961">
    <property type="component" value="Unassembled WGS sequence"/>
</dbReference>
<dbReference type="InterPro" id="IPR013785">
    <property type="entry name" value="Aldolase_TIM"/>
</dbReference>
<dbReference type="InterPro" id="IPR011060">
    <property type="entry name" value="RibuloseP-bd_barrel"/>
</dbReference>
<proteinExistence type="inferred from homology"/>
<evidence type="ECO:0000256" key="7">
    <source>
        <dbReference type="ARBA" id="ARBA00023141"/>
    </source>
</evidence>
<dbReference type="Gene3D" id="3.20.20.70">
    <property type="entry name" value="Aldolase class I"/>
    <property type="match status" value="1"/>
</dbReference>
<name>A0A369Q094_9SPHI</name>
<evidence type="ECO:0000313" key="11">
    <source>
        <dbReference type="EMBL" id="RDC58164.1"/>
    </source>
</evidence>
<keyword evidence="5 9" id="KW-0028">Amino-acid biosynthesis</keyword>
<dbReference type="PANTHER" id="PTHR42894:SF1">
    <property type="entry name" value="N-(5'-PHOSPHORIBOSYL)ANTHRANILATE ISOMERASE"/>
    <property type="match status" value="1"/>
</dbReference>
<evidence type="ECO:0000256" key="8">
    <source>
        <dbReference type="ARBA" id="ARBA00023235"/>
    </source>
</evidence>
<dbReference type="GO" id="GO:0004640">
    <property type="term" value="F:phosphoribosylanthranilate isomerase activity"/>
    <property type="evidence" value="ECO:0007669"/>
    <property type="project" value="UniProtKB-UniRule"/>
</dbReference>
<dbReference type="OrthoDB" id="9786954at2"/>
<evidence type="ECO:0000256" key="6">
    <source>
        <dbReference type="ARBA" id="ARBA00022822"/>
    </source>
</evidence>
<reference evidence="11 12" key="1">
    <citation type="submission" date="2018-07" db="EMBL/GenBank/DDBJ databases">
        <title>Pedobacter sp. nov., isolated from soil.</title>
        <authorList>
            <person name="Zhou L.Y."/>
            <person name="Du Z.J."/>
        </authorList>
    </citation>
    <scope>NUCLEOTIDE SEQUENCE [LARGE SCALE GENOMIC DNA]</scope>
    <source>
        <strain evidence="11 12">JDX94</strain>
    </source>
</reference>
<keyword evidence="7 9" id="KW-0057">Aromatic amino acid biosynthesis</keyword>
<evidence type="ECO:0000256" key="3">
    <source>
        <dbReference type="ARBA" id="ARBA00012572"/>
    </source>
</evidence>
<comment type="pathway">
    <text evidence="2 9">Amino-acid biosynthesis; L-tryptophan biosynthesis; L-tryptophan from chorismate: step 3/5.</text>
</comment>
<keyword evidence="8 9" id="KW-0413">Isomerase</keyword>